<comment type="caution">
    <text evidence="8">The sequence shown here is derived from an EMBL/GenBank/DDBJ whole genome shotgun (WGS) entry which is preliminary data.</text>
</comment>
<dbReference type="InterPro" id="IPR001127">
    <property type="entry name" value="PTS_EIIA_1_perm"/>
</dbReference>
<sequence>MSFFKKIFGKKEEKNYVEIYAPFDGDIIPLSEIPDEAFSSKIIGDGVGLIPKTSGTIVAPCDAVDFSIFETNHATSFELANELELIVHFGIDTVQLEGKGFTRLVNEGDSITKGKELVKFDLDYIKSNAKSHKTPVIITSMDMVKKIETSTGSVKSGDLLMKVYLKKL</sequence>
<dbReference type="Proteomes" id="UP000294678">
    <property type="component" value="Unassembled WGS sequence"/>
</dbReference>
<dbReference type="Gene3D" id="2.70.70.10">
    <property type="entry name" value="Glucose Permease (Domain IIA)"/>
    <property type="match status" value="1"/>
</dbReference>
<evidence type="ECO:0000313" key="9">
    <source>
        <dbReference type="Proteomes" id="UP000294678"/>
    </source>
</evidence>
<evidence type="ECO:0000256" key="6">
    <source>
        <dbReference type="ARBA" id="ARBA00022777"/>
    </source>
</evidence>
<dbReference type="PROSITE" id="PS51093">
    <property type="entry name" value="PTS_EIIA_TYPE_1"/>
    <property type="match status" value="1"/>
</dbReference>
<evidence type="ECO:0000256" key="4">
    <source>
        <dbReference type="ARBA" id="ARBA00022679"/>
    </source>
</evidence>
<dbReference type="NCBIfam" id="TIGR00830">
    <property type="entry name" value="PTBA"/>
    <property type="match status" value="1"/>
</dbReference>
<name>A0AA46I708_9FUSO</name>
<comment type="subcellular location">
    <subcellularLocation>
        <location evidence="1">Cytoplasm</location>
    </subcellularLocation>
</comment>
<organism evidence="8 9">
    <name type="scientific">Hypnocyclicus thermotrophus</name>
    <dbReference type="NCBI Taxonomy" id="1627895"/>
    <lineage>
        <taxon>Bacteria</taxon>
        <taxon>Fusobacteriati</taxon>
        <taxon>Fusobacteriota</taxon>
        <taxon>Fusobacteriia</taxon>
        <taxon>Fusobacteriales</taxon>
        <taxon>Fusobacteriaceae</taxon>
        <taxon>Hypnocyclicus</taxon>
    </lineage>
</organism>
<gene>
    <name evidence="8" type="ORF">EV215_0096</name>
</gene>
<dbReference type="PANTHER" id="PTHR45008:SF1">
    <property type="entry name" value="PTS SYSTEM GLUCOSE-SPECIFIC EIIA COMPONENT"/>
    <property type="match status" value="1"/>
</dbReference>
<dbReference type="GO" id="GO:0005737">
    <property type="term" value="C:cytoplasm"/>
    <property type="evidence" value="ECO:0007669"/>
    <property type="project" value="UniProtKB-SubCell"/>
</dbReference>
<dbReference type="AlphaFoldDB" id="A0AA46I708"/>
<evidence type="ECO:0000256" key="2">
    <source>
        <dbReference type="ARBA" id="ARBA00022448"/>
    </source>
</evidence>
<dbReference type="SUPFAM" id="SSF51261">
    <property type="entry name" value="Duplicated hybrid motif"/>
    <property type="match status" value="1"/>
</dbReference>
<keyword evidence="3" id="KW-0762">Sugar transport</keyword>
<evidence type="ECO:0000313" key="8">
    <source>
        <dbReference type="EMBL" id="TDT72308.1"/>
    </source>
</evidence>
<keyword evidence="5" id="KW-0598">Phosphotransferase system</keyword>
<evidence type="ECO:0000256" key="3">
    <source>
        <dbReference type="ARBA" id="ARBA00022597"/>
    </source>
</evidence>
<accession>A0AA46I708</accession>
<keyword evidence="2" id="KW-0813">Transport</keyword>
<keyword evidence="4" id="KW-0808">Transferase</keyword>
<keyword evidence="9" id="KW-1185">Reference proteome</keyword>
<dbReference type="EMBL" id="SOBG01000001">
    <property type="protein sequence ID" value="TDT72308.1"/>
    <property type="molecule type" value="Genomic_DNA"/>
</dbReference>
<reference evidence="8 9" key="1">
    <citation type="submission" date="2019-03" db="EMBL/GenBank/DDBJ databases">
        <title>Genomic Encyclopedia of Type Strains, Phase IV (KMG-IV): sequencing the most valuable type-strain genomes for metagenomic binning, comparative biology and taxonomic classification.</title>
        <authorList>
            <person name="Goeker M."/>
        </authorList>
    </citation>
    <scope>NUCLEOTIDE SEQUENCE [LARGE SCALE GENOMIC DNA]</scope>
    <source>
        <strain evidence="8 9">DSM 100055</strain>
    </source>
</reference>
<evidence type="ECO:0000259" key="7">
    <source>
        <dbReference type="PROSITE" id="PS51093"/>
    </source>
</evidence>
<protein>
    <submittedName>
        <fullName evidence="8">PTS system D-glucose-specific IIA component (Glc family)</fullName>
    </submittedName>
</protein>
<evidence type="ECO:0000256" key="5">
    <source>
        <dbReference type="ARBA" id="ARBA00022683"/>
    </source>
</evidence>
<dbReference type="InterPro" id="IPR011055">
    <property type="entry name" value="Dup_hybrid_motif"/>
</dbReference>
<dbReference type="PANTHER" id="PTHR45008">
    <property type="entry name" value="PTS SYSTEM GLUCOSE-SPECIFIC EIIA COMPONENT"/>
    <property type="match status" value="1"/>
</dbReference>
<dbReference type="FunFam" id="2.70.70.10:FF:000001">
    <property type="entry name" value="PTS system glucose-specific IIA component"/>
    <property type="match status" value="1"/>
</dbReference>
<dbReference type="RefSeq" id="WP_134111854.1">
    <property type="nucleotide sequence ID" value="NZ_SOBG01000001.1"/>
</dbReference>
<keyword evidence="6" id="KW-0418">Kinase</keyword>
<dbReference type="GO" id="GO:0009401">
    <property type="term" value="P:phosphoenolpyruvate-dependent sugar phosphotransferase system"/>
    <property type="evidence" value="ECO:0007669"/>
    <property type="project" value="UniProtKB-KW"/>
</dbReference>
<dbReference type="Pfam" id="PF00358">
    <property type="entry name" value="PTS_EIIA_1"/>
    <property type="match status" value="1"/>
</dbReference>
<dbReference type="GO" id="GO:0016301">
    <property type="term" value="F:kinase activity"/>
    <property type="evidence" value="ECO:0007669"/>
    <property type="project" value="UniProtKB-KW"/>
</dbReference>
<dbReference type="InterPro" id="IPR050890">
    <property type="entry name" value="PTS_EIIA_component"/>
</dbReference>
<evidence type="ECO:0000256" key="1">
    <source>
        <dbReference type="ARBA" id="ARBA00004496"/>
    </source>
</evidence>
<feature type="domain" description="PTS EIIA type-1" evidence="7">
    <location>
        <begin position="35"/>
        <end position="140"/>
    </location>
</feature>
<proteinExistence type="predicted"/>